<dbReference type="Pfam" id="PF00494">
    <property type="entry name" value="SQS_PSY"/>
    <property type="match status" value="1"/>
</dbReference>
<dbReference type="InterPro" id="IPR002060">
    <property type="entry name" value="Squ/phyt_synthse"/>
</dbReference>
<dbReference type="UniPathway" id="UPA00799"/>
<dbReference type="Gene3D" id="1.10.600.10">
    <property type="entry name" value="Farnesyl Diphosphate Synthase"/>
    <property type="match status" value="1"/>
</dbReference>
<dbReference type="SUPFAM" id="SSF48576">
    <property type="entry name" value="Terpenoid synthases"/>
    <property type="match status" value="1"/>
</dbReference>
<dbReference type="SFLD" id="SFLDG01018">
    <property type="entry name" value="Squalene/Phytoene_Synthase_Lik"/>
    <property type="match status" value="1"/>
</dbReference>
<evidence type="ECO:0000256" key="1">
    <source>
        <dbReference type="ARBA" id="ARBA00004684"/>
    </source>
</evidence>
<dbReference type="PANTHER" id="PTHR31480">
    <property type="entry name" value="BIFUNCTIONAL LYCOPENE CYCLASE/PHYTOENE SYNTHASE"/>
    <property type="match status" value="1"/>
</dbReference>
<accession>A0A2Z2IWQ9</accession>
<dbReference type="InterPro" id="IPR044843">
    <property type="entry name" value="Trans_IPPS_bact-type"/>
</dbReference>
<dbReference type="AlphaFoldDB" id="A0A2Z2IWQ9"/>
<organism evidence="3 4">
    <name type="scientific">Corynebacterium striatum</name>
    <dbReference type="NCBI Taxonomy" id="43770"/>
    <lineage>
        <taxon>Bacteria</taxon>
        <taxon>Bacillati</taxon>
        <taxon>Actinomycetota</taxon>
        <taxon>Actinomycetes</taxon>
        <taxon>Mycobacteriales</taxon>
        <taxon>Corynebacteriaceae</taxon>
        <taxon>Corynebacterium</taxon>
    </lineage>
</organism>
<comment type="pathway">
    <text evidence="1">Carotenoid biosynthesis; phytoene biosynthesis.</text>
</comment>
<dbReference type="GO" id="GO:0051996">
    <property type="term" value="F:squalene synthase [NAD(P)H] activity"/>
    <property type="evidence" value="ECO:0007669"/>
    <property type="project" value="InterPro"/>
</dbReference>
<dbReference type="GO" id="GO:0004311">
    <property type="term" value="F:geranylgeranyl diphosphate synthase activity"/>
    <property type="evidence" value="ECO:0007669"/>
    <property type="project" value="InterPro"/>
</dbReference>
<dbReference type="CDD" id="cd00683">
    <property type="entry name" value="Trans_IPPS_HH"/>
    <property type="match status" value="1"/>
</dbReference>
<dbReference type="RefSeq" id="WP_086890824.1">
    <property type="nucleotide sequence ID" value="NZ_CP021252.1"/>
</dbReference>
<dbReference type="KEGG" id="cstr:CBE89_03555"/>
<dbReference type="Proteomes" id="UP000250197">
    <property type="component" value="Chromosome"/>
</dbReference>
<gene>
    <name evidence="3" type="ORF">CBE89_03555</name>
</gene>
<dbReference type="PROSITE" id="PS01045">
    <property type="entry name" value="SQUALEN_PHYTOEN_SYN_2"/>
    <property type="match status" value="1"/>
</dbReference>
<dbReference type="InterPro" id="IPR019845">
    <property type="entry name" value="Squalene/phytoene_synthase_CS"/>
</dbReference>
<evidence type="ECO:0000256" key="2">
    <source>
        <dbReference type="ARBA" id="ARBA00022679"/>
    </source>
</evidence>
<evidence type="ECO:0000313" key="4">
    <source>
        <dbReference type="Proteomes" id="UP000250197"/>
    </source>
</evidence>
<name>A0A2Z2IWQ9_CORST</name>
<proteinExistence type="predicted"/>
<sequence>MFRLFTHTPSPLPRYDNGAGRAAEQIIAAYSTSFSLASQMLSPQTRTDIRNLYAVVRIADEIVDGAAAAAGLNPQGVQETLDAYEQAVLQAPHHRFHTDPILHSYGLSARRCGFKDEHVQAFFASMRRDLHQSVYSTAAELNQYVYGSAEVIGLLCLDAFLVGQPVSSTQRRELEAGARRLGAAFQKVNFLRDLGADTGQLGRSYFPQAGSAGLSAASKDELIADIRADLAAARAVMDQLPLTARVGVIAATDLFEALTNDIAALPARALPTKRVSVSIPRKLALLLRATVKSLRRTR</sequence>
<dbReference type="SFLD" id="SFLDS00005">
    <property type="entry name" value="Isoprenoid_Synthase_Type_I"/>
    <property type="match status" value="1"/>
</dbReference>
<dbReference type="EMBL" id="CP021252">
    <property type="protein sequence ID" value="ART20670.1"/>
    <property type="molecule type" value="Genomic_DNA"/>
</dbReference>
<evidence type="ECO:0000313" key="3">
    <source>
        <dbReference type="EMBL" id="ART20670.1"/>
    </source>
</evidence>
<dbReference type="GO" id="GO:0016117">
    <property type="term" value="P:carotenoid biosynthetic process"/>
    <property type="evidence" value="ECO:0007669"/>
    <property type="project" value="UniProtKB-ARBA"/>
</dbReference>
<dbReference type="SFLD" id="SFLDG01212">
    <property type="entry name" value="Phytoene_synthase_like"/>
    <property type="match status" value="1"/>
</dbReference>
<dbReference type="InterPro" id="IPR008949">
    <property type="entry name" value="Isoprenoid_synthase_dom_sf"/>
</dbReference>
<reference evidence="3 4" key="1">
    <citation type="submission" date="2017-05" db="EMBL/GenBank/DDBJ databases">
        <title>Complete genome sequence of Corynebacterium striatum KC-Na-1 isolated from Neophocaena asiaeorientalis in Korea.</title>
        <authorList>
            <person name="Kim J.H."/>
            <person name="Lee K."/>
        </authorList>
    </citation>
    <scope>NUCLEOTIDE SEQUENCE [LARGE SCALE GENOMIC DNA]</scope>
    <source>
        <strain evidence="3 4">KC-Na-01</strain>
    </source>
</reference>
<protein>
    <submittedName>
        <fullName evidence="3">Phytoene synthase</fullName>
    </submittedName>
</protein>
<dbReference type="InterPro" id="IPR033904">
    <property type="entry name" value="Trans_IPPS_HH"/>
</dbReference>
<keyword evidence="2" id="KW-0808">Transferase</keyword>